<dbReference type="GO" id="GO:0005886">
    <property type="term" value="C:plasma membrane"/>
    <property type="evidence" value="ECO:0007669"/>
    <property type="project" value="UniProtKB-SubCell"/>
</dbReference>
<keyword evidence="7" id="KW-1005">Bacterial flagellum biogenesis</keyword>
<keyword evidence="16" id="KW-0966">Cell projection</keyword>
<evidence type="ECO:0000256" key="5">
    <source>
        <dbReference type="ARBA" id="ARBA00022475"/>
    </source>
</evidence>
<dbReference type="PANTHER" id="PTHR43134">
    <property type="entry name" value="SIGNAL RECOGNITION PARTICLE RECEPTOR SUBUNIT ALPHA"/>
    <property type="match status" value="1"/>
</dbReference>
<dbReference type="PANTHER" id="PTHR43134:SF3">
    <property type="entry name" value="FLAGELLAR BIOSYNTHESIS PROTEIN FLHF"/>
    <property type="match status" value="1"/>
</dbReference>
<dbReference type="GO" id="GO:0044781">
    <property type="term" value="P:bacterial-type flagellum organization"/>
    <property type="evidence" value="ECO:0007669"/>
    <property type="project" value="UniProtKB-UniRule"/>
</dbReference>
<dbReference type="InterPro" id="IPR003593">
    <property type="entry name" value="AAA+_ATPase"/>
</dbReference>
<evidence type="ECO:0000256" key="4">
    <source>
        <dbReference type="ARBA" id="ARBA00022448"/>
    </source>
</evidence>
<keyword evidence="10" id="KW-0472">Membrane</keyword>
<keyword evidence="8" id="KW-0653">Protein transport</keyword>
<dbReference type="InterPro" id="IPR027417">
    <property type="entry name" value="P-loop_NTPase"/>
</dbReference>
<evidence type="ECO:0000256" key="6">
    <source>
        <dbReference type="ARBA" id="ARBA00022741"/>
    </source>
</evidence>
<evidence type="ECO:0000256" key="10">
    <source>
        <dbReference type="ARBA" id="ARBA00023136"/>
    </source>
</evidence>
<dbReference type="GO" id="GO:0015031">
    <property type="term" value="P:protein transport"/>
    <property type="evidence" value="ECO:0007669"/>
    <property type="project" value="UniProtKB-KW"/>
</dbReference>
<evidence type="ECO:0000256" key="11">
    <source>
        <dbReference type="ARBA" id="ARBA00023225"/>
    </source>
</evidence>
<dbReference type="SMART" id="SM00382">
    <property type="entry name" value="AAA"/>
    <property type="match status" value="1"/>
</dbReference>
<comment type="similarity">
    <text evidence="2">Belongs to the GTP-binding SRP family.</text>
</comment>
<evidence type="ECO:0000259" key="15">
    <source>
        <dbReference type="SMART" id="SM00962"/>
    </source>
</evidence>
<evidence type="ECO:0000256" key="7">
    <source>
        <dbReference type="ARBA" id="ARBA00022795"/>
    </source>
</evidence>
<dbReference type="CDD" id="cd17873">
    <property type="entry name" value="FlhF"/>
    <property type="match status" value="1"/>
</dbReference>
<evidence type="ECO:0000256" key="1">
    <source>
        <dbReference type="ARBA" id="ARBA00004413"/>
    </source>
</evidence>
<gene>
    <name evidence="16" type="primary">flhF</name>
    <name evidence="16" type="ORF">ENS31_02710</name>
</gene>
<dbReference type="Pfam" id="PF00448">
    <property type="entry name" value="SRP54"/>
    <property type="match status" value="1"/>
</dbReference>
<evidence type="ECO:0000313" key="16">
    <source>
        <dbReference type="EMBL" id="HFI90424.1"/>
    </source>
</evidence>
<dbReference type="SUPFAM" id="SSF52540">
    <property type="entry name" value="P-loop containing nucleoside triphosphate hydrolases"/>
    <property type="match status" value="1"/>
</dbReference>
<evidence type="ECO:0000256" key="2">
    <source>
        <dbReference type="ARBA" id="ARBA00008531"/>
    </source>
</evidence>
<keyword evidence="16" id="KW-0282">Flagellum</keyword>
<feature type="domain" description="SRP54-type proteins GTP-binding" evidence="15">
    <location>
        <begin position="172"/>
        <end position="363"/>
    </location>
</feature>
<comment type="function">
    <text evidence="12">Necessary for flagellar biosynthesis. May be involved in translocation of the flagellum.</text>
</comment>
<dbReference type="InterPro" id="IPR020006">
    <property type="entry name" value="FlhF"/>
</dbReference>
<dbReference type="GO" id="GO:0006614">
    <property type="term" value="P:SRP-dependent cotranslational protein targeting to membrane"/>
    <property type="evidence" value="ECO:0007669"/>
    <property type="project" value="UniProtKB-UniRule"/>
</dbReference>
<dbReference type="EMBL" id="DSUJ01000008">
    <property type="protein sequence ID" value="HFI90424.1"/>
    <property type="molecule type" value="Genomic_DNA"/>
</dbReference>
<dbReference type="InterPro" id="IPR000897">
    <property type="entry name" value="SRP54_GTPase_dom"/>
</dbReference>
<name>A0A7V3E6Q1_9BACT</name>
<keyword evidence="4" id="KW-0813">Transport</keyword>
<feature type="domain" description="AAA+ ATPase" evidence="14">
    <location>
        <begin position="171"/>
        <end position="362"/>
    </location>
</feature>
<sequence>MQVKKFTAQSLSEATKQMKNELGYEAVILSTRVINDRKNPALKLYEITAGIDELPKEPKQNITSNAHKTFLEELAKISDSVYRKNPAKIKETYGKAVEEKVKSSEDTIEKKLKSVFHQLADKEVQKSVIISVMDQMKRYKNFLQPDNVENYVKTCLSSIILTKNFDVTPKKNKVVALVGPTGVGKTTTIAKLALIAKIIHKLDVGLISIDTFRLGAIDQLQSFADVSHIDLLVAYKPEEMPALLKKFSKKDIVFIDTVGRSQNKAEQLKLNQEFLSTIKIDETLLVLNSSSSYRTLVDVATKFKAFNYSGFIFSKVDEAPVHGNIVNLITKTGVPVSFITNGQVIPDDILAADSENIANLILTSSL</sequence>
<comment type="caution">
    <text evidence="16">The sequence shown here is derived from an EMBL/GenBank/DDBJ whole genome shotgun (WGS) entry which is preliminary data.</text>
</comment>
<evidence type="ECO:0000256" key="9">
    <source>
        <dbReference type="ARBA" id="ARBA00023134"/>
    </source>
</evidence>
<keyword evidence="9" id="KW-0342">GTP-binding</keyword>
<evidence type="ECO:0000256" key="3">
    <source>
        <dbReference type="ARBA" id="ARBA00014919"/>
    </source>
</evidence>
<dbReference type="NCBIfam" id="TIGR03499">
    <property type="entry name" value="FlhF"/>
    <property type="match status" value="1"/>
</dbReference>
<proteinExistence type="inferred from homology"/>
<dbReference type="GO" id="GO:0003924">
    <property type="term" value="F:GTPase activity"/>
    <property type="evidence" value="ECO:0007669"/>
    <property type="project" value="UniProtKB-UniRule"/>
</dbReference>
<dbReference type="GO" id="GO:0005525">
    <property type="term" value="F:GTP binding"/>
    <property type="evidence" value="ECO:0007669"/>
    <property type="project" value="UniProtKB-UniRule"/>
</dbReference>
<dbReference type="Gene3D" id="3.40.50.300">
    <property type="entry name" value="P-loop containing nucleotide triphosphate hydrolases"/>
    <property type="match status" value="1"/>
</dbReference>
<reference evidence="16" key="1">
    <citation type="journal article" date="2020" name="mSystems">
        <title>Genome- and Community-Level Interaction Insights into Carbon Utilization and Element Cycling Functions of Hydrothermarchaeota in Hydrothermal Sediment.</title>
        <authorList>
            <person name="Zhou Z."/>
            <person name="Liu Y."/>
            <person name="Xu W."/>
            <person name="Pan J."/>
            <person name="Luo Z.H."/>
            <person name="Li M."/>
        </authorList>
    </citation>
    <scope>NUCLEOTIDE SEQUENCE [LARGE SCALE GENOMIC DNA]</scope>
    <source>
        <strain evidence="16">SpSt-479</strain>
    </source>
</reference>
<organism evidence="16">
    <name type="scientific">Ignavibacterium album</name>
    <dbReference type="NCBI Taxonomy" id="591197"/>
    <lineage>
        <taxon>Bacteria</taxon>
        <taxon>Pseudomonadati</taxon>
        <taxon>Ignavibacteriota</taxon>
        <taxon>Ignavibacteria</taxon>
        <taxon>Ignavibacteriales</taxon>
        <taxon>Ignavibacteriaceae</taxon>
        <taxon>Ignavibacterium</taxon>
    </lineage>
</organism>
<dbReference type="SMART" id="SM00962">
    <property type="entry name" value="SRP54"/>
    <property type="match status" value="1"/>
</dbReference>
<evidence type="ECO:0000256" key="8">
    <source>
        <dbReference type="ARBA" id="ARBA00022927"/>
    </source>
</evidence>
<dbReference type="AlphaFoldDB" id="A0A7V3E6Q1"/>
<dbReference type="GO" id="GO:0005047">
    <property type="term" value="F:signal recognition particle binding"/>
    <property type="evidence" value="ECO:0007669"/>
    <property type="project" value="TreeGrafter"/>
</dbReference>
<accession>A0A7V3E6Q1</accession>
<comment type="subcellular location">
    <subcellularLocation>
        <location evidence="1">Cell membrane</location>
        <topology evidence="1">Peripheral membrane protein</topology>
        <orientation evidence="1">Cytoplasmic side</orientation>
    </subcellularLocation>
</comment>
<keyword evidence="6" id="KW-0547">Nucleotide-binding</keyword>
<protein>
    <recommendedName>
        <fullName evidence="3 13">Flagellar biosynthesis protein FlhF</fullName>
    </recommendedName>
</protein>
<keyword evidence="11" id="KW-1006">Bacterial flagellum protein export</keyword>
<dbReference type="InterPro" id="IPR047040">
    <property type="entry name" value="FlhF__GTPase_dom"/>
</dbReference>
<evidence type="ECO:0000259" key="14">
    <source>
        <dbReference type="SMART" id="SM00382"/>
    </source>
</evidence>
<keyword evidence="16" id="KW-0969">Cilium</keyword>
<evidence type="ECO:0000256" key="12">
    <source>
        <dbReference type="ARBA" id="ARBA00025337"/>
    </source>
</evidence>
<dbReference type="FunFam" id="3.40.50.300:FF:000695">
    <property type="entry name" value="Flagellar biosynthesis regulator FlhF"/>
    <property type="match status" value="1"/>
</dbReference>
<evidence type="ECO:0000256" key="13">
    <source>
        <dbReference type="NCBIfam" id="TIGR03499"/>
    </source>
</evidence>
<dbReference type="Gene3D" id="1.20.120.1380">
    <property type="entry name" value="Flagellar FlhF biosynthesis protein, N domain"/>
    <property type="match status" value="1"/>
</dbReference>
<keyword evidence="5" id="KW-1003">Cell membrane</keyword>